<gene>
    <name evidence="10" type="ORF">RC083_09460</name>
</gene>
<feature type="repeat" description="TPR" evidence="8">
    <location>
        <begin position="342"/>
        <end position="375"/>
    </location>
</feature>
<dbReference type="Pfam" id="PF13181">
    <property type="entry name" value="TPR_8"/>
    <property type="match status" value="3"/>
</dbReference>
<organism evidence="10 11">
    <name type="scientific">Pseudoalteromonas haloplanktis</name>
    <name type="common">Alteromonas haloplanktis</name>
    <dbReference type="NCBI Taxonomy" id="228"/>
    <lineage>
        <taxon>Bacteria</taxon>
        <taxon>Pseudomonadati</taxon>
        <taxon>Pseudomonadota</taxon>
        <taxon>Gammaproteobacteria</taxon>
        <taxon>Alteromonadales</taxon>
        <taxon>Pseudoalteromonadaceae</taxon>
        <taxon>Pseudoalteromonas</taxon>
    </lineage>
</organism>
<feature type="signal peptide" evidence="9">
    <location>
        <begin position="1"/>
        <end position="27"/>
    </location>
</feature>
<keyword evidence="6" id="KW-0472">Membrane</keyword>
<evidence type="ECO:0000256" key="4">
    <source>
        <dbReference type="ARBA" id="ARBA00022803"/>
    </source>
</evidence>
<keyword evidence="11" id="KW-1185">Reference proteome</keyword>
<dbReference type="PROSITE" id="PS50005">
    <property type="entry name" value="TPR"/>
    <property type="match status" value="4"/>
</dbReference>
<keyword evidence="5" id="KW-1133">Transmembrane helix</keyword>
<dbReference type="PANTHER" id="PTHR46208:SF1">
    <property type="entry name" value="MITOCHONDRIAL IMPORT RECEPTOR SUBUNIT TOM70"/>
    <property type="match status" value="1"/>
</dbReference>
<evidence type="ECO:0000256" key="2">
    <source>
        <dbReference type="ARBA" id="ARBA00022692"/>
    </source>
</evidence>
<evidence type="ECO:0000256" key="3">
    <source>
        <dbReference type="ARBA" id="ARBA00022737"/>
    </source>
</evidence>
<dbReference type="Proteomes" id="UP001226574">
    <property type="component" value="Unassembled WGS sequence"/>
</dbReference>
<dbReference type="InterPro" id="IPR019734">
    <property type="entry name" value="TPR_rpt"/>
</dbReference>
<reference evidence="10 11" key="1">
    <citation type="submission" date="2023-08" db="EMBL/GenBank/DDBJ databases">
        <title>Pseudoalteromonas haloplanktis LL1 genome.</title>
        <authorList>
            <person name="Wu S."/>
        </authorList>
    </citation>
    <scope>NUCLEOTIDE SEQUENCE [LARGE SCALE GENOMIC DNA]</scope>
    <source>
        <strain evidence="10 11">LL1</strain>
    </source>
</reference>
<keyword evidence="4 8" id="KW-0802">TPR repeat</keyword>
<dbReference type="EMBL" id="JAVIFY010000006">
    <property type="protein sequence ID" value="MDQ9091817.1"/>
    <property type="molecule type" value="Genomic_DNA"/>
</dbReference>
<comment type="similarity">
    <text evidence="7">Belongs to the Tom70 family.</text>
</comment>
<feature type="chain" id="PRO_5045055979" evidence="9">
    <location>
        <begin position="28"/>
        <end position="461"/>
    </location>
</feature>
<evidence type="ECO:0000313" key="11">
    <source>
        <dbReference type="Proteomes" id="UP001226574"/>
    </source>
</evidence>
<comment type="subcellular location">
    <subcellularLocation>
        <location evidence="1">Membrane</location>
        <topology evidence="1">Single-pass membrane protein</topology>
    </subcellularLocation>
</comment>
<accession>A0ABU1BC32</accession>
<dbReference type="Gene3D" id="1.25.40.10">
    <property type="entry name" value="Tetratricopeptide repeat domain"/>
    <property type="match status" value="2"/>
</dbReference>
<proteinExistence type="inferred from homology"/>
<name>A0ABU1BC32_PSEHA</name>
<dbReference type="InterPro" id="IPR011990">
    <property type="entry name" value="TPR-like_helical_dom_sf"/>
</dbReference>
<protein>
    <submittedName>
        <fullName evidence="10">Tetratricopeptide repeat protein</fullName>
    </submittedName>
</protein>
<keyword evidence="3" id="KW-0677">Repeat</keyword>
<evidence type="ECO:0000256" key="8">
    <source>
        <dbReference type="PROSITE-ProRule" id="PRU00339"/>
    </source>
</evidence>
<keyword evidence="9" id="KW-0732">Signal</keyword>
<dbReference type="RefSeq" id="WP_309038936.1">
    <property type="nucleotide sequence ID" value="NZ_JAVIFY010000006.1"/>
</dbReference>
<evidence type="ECO:0000256" key="1">
    <source>
        <dbReference type="ARBA" id="ARBA00004167"/>
    </source>
</evidence>
<feature type="repeat" description="TPR" evidence="8">
    <location>
        <begin position="230"/>
        <end position="263"/>
    </location>
</feature>
<feature type="repeat" description="TPR" evidence="8">
    <location>
        <begin position="410"/>
        <end position="443"/>
    </location>
</feature>
<comment type="caution">
    <text evidence="10">The sequence shown here is derived from an EMBL/GenBank/DDBJ whole genome shotgun (WGS) entry which is preliminary data.</text>
</comment>
<feature type="repeat" description="TPR" evidence="8">
    <location>
        <begin position="162"/>
        <end position="195"/>
    </location>
</feature>
<dbReference type="SUPFAM" id="SSF48452">
    <property type="entry name" value="TPR-like"/>
    <property type="match status" value="2"/>
</dbReference>
<dbReference type="Pfam" id="PF14559">
    <property type="entry name" value="TPR_19"/>
    <property type="match status" value="2"/>
</dbReference>
<evidence type="ECO:0000256" key="6">
    <source>
        <dbReference type="ARBA" id="ARBA00023136"/>
    </source>
</evidence>
<keyword evidence="2" id="KW-0812">Transmembrane</keyword>
<dbReference type="SMART" id="SM00028">
    <property type="entry name" value="TPR"/>
    <property type="match status" value="7"/>
</dbReference>
<evidence type="ECO:0000256" key="9">
    <source>
        <dbReference type="SAM" id="SignalP"/>
    </source>
</evidence>
<evidence type="ECO:0000313" key="10">
    <source>
        <dbReference type="EMBL" id="MDQ9091817.1"/>
    </source>
</evidence>
<sequence length="461" mass="51385">MKKLTTKKWFACCAIMPLTLYINASQAAPLSVKLQPSDPHWQLLINNNLLSPTDIKIEPNERSFAQQVKPLLEQGNYQSVANLFKQRELNNDSPALQLLRGQVLLTLKQFKEAELALKASLSTIPDLVKAHQGLSLLYMQQGSYKQAQPHLTRCIELGQADAQVYAQLAYIHVQAEQPWSAIAAYRQALMLEPQQTQYQQGLLFSLISAGDLSQAQVLLKELLNASPENSELWLQRTQIALQQNNNKQALASIEVALKLAPTNANNQLLAAQLHLTQGSYSRSVDLLNKALANTESAHLDEATAVSMQTLNWLIAQQKWAQAKQLIAKLTPFSNKLSKQSQAELSVYSAQLAIEQGNLKQATKRLNKALAIDPNLGDALLSLATIYQQQNQLTQARLMYVRAQALPDFQLSAWLGLAQIEIDSKNYKQALNQLKKAFNANPQRQDLLTNIRALEGLIQREG</sequence>
<evidence type="ECO:0000256" key="5">
    <source>
        <dbReference type="ARBA" id="ARBA00022989"/>
    </source>
</evidence>
<dbReference type="PANTHER" id="PTHR46208">
    <property type="entry name" value="MITOCHONDRIAL IMPORT RECEPTOR SUBUNIT TOM70"/>
    <property type="match status" value="1"/>
</dbReference>
<evidence type="ECO:0000256" key="7">
    <source>
        <dbReference type="ARBA" id="ARBA00038030"/>
    </source>
</evidence>